<evidence type="ECO:0000313" key="5">
    <source>
        <dbReference type="Proteomes" id="UP001149165"/>
    </source>
</evidence>
<dbReference type="PRINTS" id="PR00081">
    <property type="entry name" value="GDHRDH"/>
</dbReference>
<proteinExistence type="inferred from homology"/>
<evidence type="ECO:0000256" key="2">
    <source>
        <dbReference type="ARBA" id="ARBA00022857"/>
    </source>
</evidence>
<dbReference type="OrthoDB" id="37659at2759"/>
<dbReference type="EMBL" id="JAPQKH010000008">
    <property type="protein sequence ID" value="KAJ5083749.1"/>
    <property type="molecule type" value="Genomic_DNA"/>
</dbReference>
<dbReference type="InterPro" id="IPR020904">
    <property type="entry name" value="Sc_DH/Rdtase_CS"/>
</dbReference>
<reference evidence="4" key="2">
    <citation type="journal article" date="2023" name="IMA Fungus">
        <title>Comparative genomic study of the Penicillium genus elucidates a diverse pangenome and 15 lateral gene transfer events.</title>
        <authorList>
            <person name="Petersen C."/>
            <person name="Sorensen T."/>
            <person name="Nielsen M.R."/>
            <person name="Sondergaard T.E."/>
            <person name="Sorensen J.L."/>
            <person name="Fitzpatrick D.A."/>
            <person name="Frisvad J.C."/>
            <person name="Nielsen K.L."/>
        </authorList>
    </citation>
    <scope>NUCLEOTIDE SEQUENCE</scope>
    <source>
        <strain evidence="4">IBT 30069</strain>
    </source>
</reference>
<dbReference type="PANTHER" id="PTHR43618:SF2">
    <property type="entry name" value="CHAIN DEHYDROGENASE, PUTATIVE (AFU_ORTHOLOGUE AFUA_6G06930)-RELATED"/>
    <property type="match status" value="1"/>
</dbReference>
<dbReference type="PANTHER" id="PTHR43618">
    <property type="entry name" value="7-ALPHA-HYDROXYSTEROID DEHYDROGENASE"/>
    <property type="match status" value="1"/>
</dbReference>
<keyword evidence="2" id="KW-0521">NADP</keyword>
<dbReference type="InterPro" id="IPR002347">
    <property type="entry name" value="SDR_fam"/>
</dbReference>
<evidence type="ECO:0000256" key="1">
    <source>
        <dbReference type="ARBA" id="ARBA00006484"/>
    </source>
</evidence>
<dbReference type="SUPFAM" id="SSF51735">
    <property type="entry name" value="NAD(P)-binding Rossmann-fold domains"/>
    <property type="match status" value="1"/>
</dbReference>
<organism evidence="4 5">
    <name type="scientific">Penicillium angulare</name>
    <dbReference type="NCBI Taxonomy" id="116970"/>
    <lineage>
        <taxon>Eukaryota</taxon>
        <taxon>Fungi</taxon>
        <taxon>Dikarya</taxon>
        <taxon>Ascomycota</taxon>
        <taxon>Pezizomycotina</taxon>
        <taxon>Eurotiomycetes</taxon>
        <taxon>Eurotiomycetidae</taxon>
        <taxon>Eurotiales</taxon>
        <taxon>Aspergillaceae</taxon>
        <taxon>Penicillium</taxon>
    </lineage>
</organism>
<evidence type="ECO:0000313" key="4">
    <source>
        <dbReference type="EMBL" id="KAJ5083749.1"/>
    </source>
</evidence>
<dbReference type="PROSITE" id="PS00061">
    <property type="entry name" value="ADH_SHORT"/>
    <property type="match status" value="1"/>
</dbReference>
<keyword evidence="5" id="KW-1185">Reference proteome</keyword>
<dbReference type="InterPro" id="IPR052178">
    <property type="entry name" value="Sec_Metab_Biosynth_SDR"/>
</dbReference>
<dbReference type="AlphaFoldDB" id="A0A9W9EL46"/>
<accession>A0A9W9EL46</accession>
<evidence type="ECO:0000256" key="3">
    <source>
        <dbReference type="ARBA" id="ARBA00023002"/>
    </source>
</evidence>
<dbReference type="CDD" id="cd05233">
    <property type="entry name" value="SDR_c"/>
    <property type="match status" value="1"/>
</dbReference>
<dbReference type="InterPro" id="IPR036291">
    <property type="entry name" value="NAD(P)-bd_dom_sf"/>
</dbReference>
<name>A0A9W9EL46_9EURO</name>
<dbReference type="Gene3D" id="3.40.50.720">
    <property type="entry name" value="NAD(P)-binding Rossmann-like Domain"/>
    <property type="match status" value="1"/>
</dbReference>
<dbReference type="GO" id="GO:0016491">
    <property type="term" value="F:oxidoreductase activity"/>
    <property type="evidence" value="ECO:0007669"/>
    <property type="project" value="UniProtKB-KW"/>
</dbReference>
<gene>
    <name evidence="4" type="ORF">N7456_013176</name>
</gene>
<dbReference type="Pfam" id="PF00106">
    <property type="entry name" value="adh_short"/>
    <property type="match status" value="1"/>
</dbReference>
<protein>
    <submittedName>
        <fullName evidence="4">Uncharacterized protein</fullName>
    </submittedName>
</protein>
<comment type="caution">
    <text evidence="4">The sequence shown here is derived from an EMBL/GenBank/DDBJ whole genome shotgun (WGS) entry which is preliminary data.</text>
</comment>
<comment type="similarity">
    <text evidence="1">Belongs to the short-chain dehydrogenases/reductases (SDR) family.</text>
</comment>
<dbReference type="Proteomes" id="UP001149165">
    <property type="component" value="Unassembled WGS sequence"/>
</dbReference>
<sequence>MPYSLKGRNVLVIGGSRGLGALVADKFAAEGSNVAINYMSSKETADKVATELASRHSVKTVAIQGDAGKQSEATNTVKAAIDQLGGLDVVISNAGWTKMTNFGDLDAMDDDDWDKCWNINVKSSFYLFKAAKPTFDANPEGGAFIITASTAGVVPSGSSLPYAVTKAAVIHLMKCLAQSQGTKVRVNAVSPGLMLTEWGQQFSQEKIDAMTDKMVLKKLPEVDDAAEMFISIAKNSSMTGQAVQIGMQLSSPLDAGLGANVSDSGFAIK</sequence>
<keyword evidence="3" id="KW-0560">Oxidoreductase</keyword>
<reference evidence="4" key="1">
    <citation type="submission" date="2022-11" db="EMBL/GenBank/DDBJ databases">
        <authorList>
            <person name="Petersen C."/>
        </authorList>
    </citation>
    <scope>NUCLEOTIDE SEQUENCE</scope>
    <source>
        <strain evidence="4">IBT 30069</strain>
    </source>
</reference>